<protein>
    <recommendedName>
        <fullName evidence="3">Initiator Rep protein WH1 domain-containing protein</fullName>
    </recommendedName>
</protein>
<evidence type="ECO:0000256" key="2">
    <source>
        <dbReference type="SAM" id="Coils"/>
    </source>
</evidence>
<dbReference type="EMBL" id="CAKLDM010000005">
    <property type="protein sequence ID" value="CAH0543173.1"/>
    <property type="molecule type" value="Genomic_DNA"/>
</dbReference>
<dbReference type="Pfam" id="PF01051">
    <property type="entry name" value="Rep3_N"/>
    <property type="match status" value="1"/>
</dbReference>
<sequence length="384" mass="43565">MSVNEKTNNVTLTSTDHSHIIRENSSGTETHVKSHDMVFASLALTPKMCDVLSLLFTKMRAEDWFVGYNVEKGKPAQPRYEFTAKEMGEFFCIDDTRHLSSILKVPARRLNETVVGFEKSNGDFDFAPLFSRIKYEKKILTIVPNAELRDSYIAKAKSNGYALINNMQYLALSDTHSKKTLDLLSRFKSGSSLYPISIKKLQYLYGVYGVDGKLLKPTYKSPATFMRRVIAPSLVAISESEASKGRIKILTSDSGTLGYEIIDGQNGEKNVRFLYKWFDCFTEEEIEQANKDVESLLLKNLQLQKEGRSMELEDLYELKTACDIVATDSSESEELVAPILEKVIESIKSKEMEMEEISLRAKQKKEDSSKNRIQTLLQKGMVNF</sequence>
<accession>A0ABM9AA12</accession>
<dbReference type="InterPro" id="IPR036388">
    <property type="entry name" value="WH-like_DNA-bd_sf"/>
</dbReference>
<evidence type="ECO:0000256" key="1">
    <source>
        <dbReference type="ARBA" id="ARBA00038283"/>
    </source>
</evidence>
<gene>
    <name evidence="4" type="ORF">VMF7928_04438</name>
</gene>
<reference evidence="4" key="1">
    <citation type="submission" date="2021-11" db="EMBL/GenBank/DDBJ databases">
        <authorList>
            <person name="Rodrigo-Torres L."/>
            <person name="Arahal R. D."/>
            <person name="Lucena T."/>
        </authorList>
    </citation>
    <scope>NUCLEOTIDE SEQUENCE</scope>
    <source>
        <strain evidence="4">CECT 7928</strain>
    </source>
</reference>
<feature type="coiled-coil region" evidence="2">
    <location>
        <begin position="340"/>
        <end position="367"/>
    </location>
</feature>
<evidence type="ECO:0000259" key="3">
    <source>
        <dbReference type="Pfam" id="PF01051"/>
    </source>
</evidence>
<dbReference type="InterPro" id="IPR000525">
    <property type="entry name" value="Initiator_Rep_WH1"/>
</dbReference>
<dbReference type="Gene3D" id="1.10.10.10">
    <property type="entry name" value="Winged helix-like DNA-binding domain superfamily/Winged helix DNA-binding domain"/>
    <property type="match status" value="1"/>
</dbReference>
<keyword evidence="5" id="KW-1185">Reference proteome</keyword>
<name>A0ABM9AA12_9VIBR</name>
<dbReference type="Proteomes" id="UP000838748">
    <property type="component" value="Unassembled WGS sequence"/>
</dbReference>
<evidence type="ECO:0000313" key="5">
    <source>
        <dbReference type="Proteomes" id="UP000838748"/>
    </source>
</evidence>
<feature type="domain" description="Initiator Rep protein WH1" evidence="3">
    <location>
        <begin position="32"/>
        <end position="184"/>
    </location>
</feature>
<proteinExistence type="inferred from homology"/>
<organism evidence="4 5">
    <name type="scientific">Vibrio marisflavi CECT 7928</name>
    <dbReference type="NCBI Taxonomy" id="634439"/>
    <lineage>
        <taxon>Bacteria</taxon>
        <taxon>Pseudomonadati</taxon>
        <taxon>Pseudomonadota</taxon>
        <taxon>Gammaproteobacteria</taxon>
        <taxon>Vibrionales</taxon>
        <taxon>Vibrionaceae</taxon>
        <taxon>Vibrio</taxon>
    </lineage>
</organism>
<comment type="similarity">
    <text evidence="1">Belongs to the initiator RepB protein family.</text>
</comment>
<dbReference type="RefSeq" id="WP_237364066.1">
    <property type="nucleotide sequence ID" value="NZ_CAKLDM010000005.1"/>
</dbReference>
<keyword evidence="2" id="KW-0175">Coiled coil</keyword>
<evidence type="ECO:0000313" key="4">
    <source>
        <dbReference type="EMBL" id="CAH0543173.1"/>
    </source>
</evidence>
<comment type="caution">
    <text evidence="4">The sequence shown here is derived from an EMBL/GenBank/DDBJ whole genome shotgun (WGS) entry which is preliminary data.</text>
</comment>